<sequence>MPCLFNEGPDFGTNLNFTDDDFAEVDFTENFTFSFYGTTYSSVYINSNGNLTFGGPDTAYTPSFDRFINNLPRIAPYWIDLHPSFAGVGGGVFYQQLPDRFIVSYINLPYYFGAFHPPINTFQVVLYNTGMIGFGYDTLDNTFPAGDADPAFPLVGLASGAGGSSSIFEYNPPENFTPLQTVNGPKGELNQTQLFWIYNGDDYILIDRVVPFHWKVVVPYGYTLDTERSLEVVIDPSRERYLRCATEPIKVPATIPDPCSCGSGSMTCFVSVNAVRGIGEIPLRGLIPIRQLDNDATSYICSNDRVCFNKILCIGCLNSRSFCNDPAFLDNATVQNVTISDPITKTCCGETIYELRGFVKLLPCC</sequence>
<dbReference type="OrthoDB" id="5762321at2"/>
<reference evidence="1" key="1">
    <citation type="submission" date="2021-03" db="EMBL/GenBank/DDBJ databases">
        <title>Genomic Encyclopedia of Type Strains, Phase IV (KMG-IV): sequencing the most valuable type-strain genomes for metagenomic binning, comparative biology and taxonomic classification.</title>
        <authorList>
            <person name="Goeker M."/>
        </authorList>
    </citation>
    <scope>NUCLEOTIDE SEQUENCE</scope>
    <source>
        <strain evidence="1">DSM 107338</strain>
    </source>
</reference>
<evidence type="ECO:0000313" key="1">
    <source>
        <dbReference type="EMBL" id="MBP2078760.1"/>
    </source>
</evidence>
<keyword evidence="2" id="KW-1185">Reference proteome</keyword>
<evidence type="ECO:0000313" key="2">
    <source>
        <dbReference type="Proteomes" id="UP001138793"/>
    </source>
</evidence>
<name>A0A9X1CHF7_9BACI</name>
<dbReference type="Proteomes" id="UP001138793">
    <property type="component" value="Unassembled WGS sequence"/>
</dbReference>
<accession>A0A9X1CHF7</accession>
<comment type="caution">
    <text evidence="1">The sequence shown here is derived from an EMBL/GenBank/DDBJ whole genome shotgun (WGS) entry which is preliminary data.</text>
</comment>
<dbReference type="RefSeq" id="WP_149472708.1">
    <property type="nucleotide sequence ID" value="NZ_JAGGMB010000010.1"/>
</dbReference>
<gene>
    <name evidence="1" type="ORF">J2Z64_003028</name>
</gene>
<organism evidence="1 2">
    <name type="scientific">Oceanobacillus polygoni</name>
    <dbReference type="NCBI Taxonomy" id="1235259"/>
    <lineage>
        <taxon>Bacteria</taxon>
        <taxon>Bacillati</taxon>
        <taxon>Bacillota</taxon>
        <taxon>Bacilli</taxon>
        <taxon>Bacillales</taxon>
        <taxon>Bacillaceae</taxon>
        <taxon>Oceanobacillus</taxon>
    </lineage>
</organism>
<protein>
    <submittedName>
        <fullName evidence="1">Uncharacterized protein</fullName>
    </submittedName>
</protein>
<proteinExistence type="predicted"/>
<dbReference type="EMBL" id="JAGGMB010000010">
    <property type="protein sequence ID" value="MBP2078760.1"/>
    <property type="molecule type" value="Genomic_DNA"/>
</dbReference>
<dbReference type="AlphaFoldDB" id="A0A9X1CHF7"/>